<dbReference type="InterPro" id="IPR013088">
    <property type="entry name" value="Znf_NHR/GATA"/>
</dbReference>
<evidence type="ECO:0000256" key="1">
    <source>
        <dbReference type="SAM" id="MobiDB-lite"/>
    </source>
</evidence>
<feature type="region of interest" description="Disordered" evidence="1">
    <location>
        <begin position="144"/>
        <end position="163"/>
    </location>
</feature>
<dbReference type="InterPro" id="IPR001723">
    <property type="entry name" value="Nuclear_hrmn_rcpt"/>
</dbReference>
<dbReference type="InterPro" id="IPR001628">
    <property type="entry name" value="Znf_hrmn_rcpt"/>
</dbReference>
<name>A0A8J1Y884_OWEFU</name>
<dbReference type="PRINTS" id="PR00398">
    <property type="entry name" value="STRDHORMONER"/>
</dbReference>
<dbReference type="Pfam" id="PF00104">
    <property type="entry name" value="Hormone_recep"/>
    <property type="match status" value="1"/>
</dbReference>
<proteinExistence type="predicted"/>
<evidence type="ECO:0000313" key="3">
    <source>
        <dbReference type="Proteomes" id="UP000749559"/>
    </source>
</evidence>
<dbReference type="Proteomes" id="UP000749559">
    <property type="component" value="Unassembled WGS sequence"/>
</dbReference>
<dbReference type="AlphaFoldDB" id="A0A8J1Y884"/>
<dbReference type="InterPro" id="IPR050234">
    <property type="entry name" value="Nuclear_hormone_rcpt_NR1"/>
</dbReference>
<keyword evidence="3" id="KW-1185">Reference proteome</keyword>
<accession>A0A8J1Y884</accession>
<dbReference type="SMART" id="SM00399">
    <property type="entry name" value="ZnF_C4"/>
    <property type="match status" value="1"/>
</dbReference>
<dbReference type="PRINTS" id="PR00047">
    <property type="entry name" value="STROIDFINGER"/>
</dbReference>
<feature type="compositionally biased region" description="Basic and acidic residues" evidence="1">
    <location>
        <begin position="10"/>
        <end position="29"/>
    </location>
</feature>
<dbReference type="CDD" id="cd06916">
    <property type="entry name" value="NR_DBD_like"/>
    <property type="match status" value="1"/>
</dbReference>
<dbReference type="EMBL" id="CAIIXF020000003">
    <property type="protein sequence ID" value="CAH1780114.1"/>
    <property type="molecule type" value="Genomic_DNA"/>
</dbReference>
<feature type="region of interest" description="Disordered" evidence="1">
    <location>
        <begin position="1"/>
        <end position="43"/>
    </location>
</feature>
<feature type="compositionally biased region" description="Basic and acidic residues" evidence="1">
    <location>
        <begin position="90"/>
        <end position="101"/>
    </location>
</feature>
<dbReference type="InterPro" id="IPR000536">
    <property type="entry name" value="Nucl_hrmn_rcpt_lig-bd"/>
</dbReference>
<evidence type="ECO:0000313" key="2">
    <source>
        <dbReference type="EMBL" id="CAH1780114.1"/>
    </source>
</evidence>
<dbReference type="InterPro" id="IPR035500">
    <property type="entry name" value="NHR-like_dom_sf"/>
</dbReference>
<feature type="compositionally biased region" description="Polar residues" evidence="1">
    <location>
        <begin position="152"/>
        <end position="163"/>
    </location>
</feature>
<dbReference type="SMART" id="SM00430">
    <property type="entry name" value="HOLI"/>
    <property type="match status" value="1"/>
</dbReference>
<reference evidence="2" key="1">
    <citation type="submission" date="2022-03" db="EMBL/GenBank/DDBJ databases">
        <authorList>
            <person name="Martin C."/>
        </authorList>
    </citation>
    <scope>NUCLEOTIDE SEQUENCE</scope>
</reference>
<dbReference type="GO" id="GO:0008270">
    <property type="term" value="F:zinc ion binding"/>
    <property type="evidence" value="ECO:0007669"/>
    <property type="project" value="InterPro"/>
</dbReference>
<dbReference type="PROSITE" id="PS51030">
    <property type="entry name" value="NUCLEAR_REC_DBD_2"/>
    <property type="match status" value="1"/>
</dbReference>
<organism evidence="2 3">
    <name type="scientific">Owenia fusiformis</name>
    <name type="common">Polychaete worm</name>
    <dbReference type="NCBI Taxonomy" id="6347"/>
    <lineage>
        <taxon>Eukaryota</taxon>
        <taxon>Metazoa</taxon>
        <taxon>Spiralia</taxon>
        <taxon>Lophotrochozoa</taxon>
        <taxon>Annelida</taxon>
        <taxon>Polychaeta</taxon>
        <taxon>Sedentaria</taxon>
        <taxon>Canalipalpata</taxon>
        <taxon>Sabellida</taxon>
        <taxon>Oweniida</taxon>
        <taxon>Oweniidae</taxon>
        <taxon>Owenia</taxon>
    </lineage>
</organism>
<feature type="compositionally biased region" description="Low complexity" evidence="1">
    <location>
        <begin position="65"/>
        <end position="76"/>
    </location>
</feature>
<dbReference type="SUPFAM" id="SSF57716">
    <property type="entry name" value="Glucocorticoid receptor-like (DNA-binding domain)"/>
    <property type="match status" value="1"/>
</dbReference>
<dbReference type="Gene3D" id="1.10.565.10">
    <property type="entry name" value="Retinoid X Receptor"/>
    <property type="match status" value="1"/>
</dbReference>
<gene>
    <name evidence="2" type="ORF">OFUS_LOCUS6848</name>
</gene>
<dbReference type="PANTHER" id="PTHR24082">
    <property type="entry name" value="NUCLEAR HORMONE RECEPTOR"/>
    <property type="match status" value="1"/>
</dbReference>
<dbReference type="PROSITE" id="PS51843">
    <property type="entry name" value="NR_LBD"/>
    <property type="match status" value="1"/>
</dbReference>
<protein>
    <submittedName>
        <fullName evidence="2">Uncharacterized protein</fullName>
    </submittedName>
</protein>
<sequence>MKGIIQGWRSDLDSPSKGKDQDKEEHPDKQFSVTATVEGPSNDKAVLVESSSSYTPCGKNIENWLLSPPSTDSPLSQEVSTDSNSPAKGADVHDSPQDKSNYDQPEFAQPQPAKFENLHLLVTSALEMMTDKVPAPTDLSTYRTLDTGDYESPTNLQPLKNTGTYLSNKRKCNSSDRVELKRVNLNYQADSVDPINRPATVTSEEMRAEVNTEPPQDVIFTELQAVVKSEITDDEHLNSTCLYSEIHNPIIPMNPHTDIADLTDREIQEPMIQLPKKKAVIKPRGLYNEGGPVGHELLPCKICGGKASGLHYGVNTCEACKAFFRKSQLKHTTYKCIGSGACHIGSGHKKGCTSCRYKKCIAQGMSKNAIRTGRYTYAKKNADIMLMKQMKQDAASAENDLIKEARIVMYEKITDELETASSLMDKGKQIEKVTQSKTGAAQLMERHAELHRLKQETFNIKQLSVQEYQDFYMKTGIDIDGRKSVAQDINDSVESSSQASLRFAQSIPFFSSLVKEDQLALVRGATVEMGALNSYSVYKKDSHIVLNHKLQPKHLDELTNILTKPQETIEMMDDTMSTLRSMDLQPNEMGLLKALCILISDPSNPKDKNGCTLKNPERVEEYRQATFEILLYWIKKQHARPYQILGKIMDFIWKCRQLRHKHTSEIQKIRKEYPNLDFMDRLPVL</sequence>
<dbReference type="Gene3D" id="3.30.50.10">
    <property type="entry name" value="Erythroid Transcription Factor GATA-1, subunit A"/>
    <property type="match status" value="1"/>
</dbReference>
<dbReference type="GO" id="GO:0003700">
    <property type="term" value="F:DNA-binding transcription factor activity"/>
    <property type="evidence" value="ECO:0007669"/>
    <property type="project" value="InterPro"/>
</dbReference>
<dbReference type="Pfam" id="PF00105">
    <property type="entry name" value="zf-C4"/>
    <property type="match status" value="1"/>
</dbReference>
<comment type="caution">
    <text evidence="2">The sequence shown here is derived from an EMBL/GenBank/DDBJ whole genome shotgun (WGS) entry which is preliminary data.</text>
</comment>
<dbReference type="GO" id="GO:0043565">
    <property type="term" value="F:sequence-specific DNA binding"/>
    <property type="evidence" value="ECO:0007669"/>
    <property type="project" value="InterPro"/>
</dbReference>
<dbReference type="PANTHER" id="PTHR24082:SF506">
    <property type="entry name" value="NR LBD DOMAIN-CONTAINING PROTEIN"/>
    <property type="match status" value="1"/>
</dbReference>
<feature type="compositionally biased region" description="Polar residues" evidence="1">
    <location>
        <begin position="77"/>
        <end position="86"/>
    </location>
</feature>
<dbReference type="OrthoDB" id="6081310at2759"/>
<feature type="region of interest" description="Disordered" evidence="1">
    <location>
        <begin position="58"/>
        <end position="112"/>
    </location>
</feature>
<dbReference type="SUPFAM" id="SSF48508">
    <property type="entry name" value="Nuclear receptor ligand-binding domain"/>
    <property type="match status" value="1"/>
</dbReference>